<dbReference type="PROSITE" id="PS50110">
    <property type="entry name" value="RESPONSE_REGULATORY"/>
    <property type="match status" value="1"/>
</dbReference>
<dbReference type="CDD" id="cd00130">
    <property type="entry name" value="PAS"/>
    <property type="match status" value="1"/>
</dbReference>
<keyword evidence="8" id="KW-1185">Reference proteome</keyword>
<dbReference type="PANTHER" id="PTHR44757">
    <property type="entry name" value="DIGUANYLATE CYCLASE DGCP"/>
    <property type="match status" value="1"/>
</dbReference>
<dbReference type="RefSeq" id="WP_149299561.1">
    <property type="nucleotide sequence ID" value="NZ_VTWH01000002.1"/>
</dbReference>
<dbReference type="PANTHER" id="PTHR44757:SF2">
    <property type="entry name" value="BIOFILM ARCHITECTURE MAINTENANCE PROTEIN MBAA"/>
    <property type="match status" value="1"/>
</dbReference>
<dbReference type="InterPro" id="IPR043128">
    <property type="entry name" value="Rev_trsase/Diguanyl_cyclase"/>
</dbReference>
<dbReference type="SMART" id="SM00267">
    <property type="entry name" value="GGDEF"/>
    <property type="match status" value="1"/>
</dbReference>
<dbReference type="Pfam" id="PF00563">
    <property type="entry name" value="EAL"/>
    <property type="match status" value="1"/>
</dbReference>
<dbReference type="CDD" id="cd01948">
    <property type="entry name" value="EAL"/>
    <property type="match status" value="1"/>
</dbReference>
<evidence type="ECO:0000259" key="3">
    <source>
        <dbReference type="PROSITE" id="PS50112"/>
    </source>
</evidence>
<dbReference type="PROSITE" id="PS50887">
    <property type="entry name" value="GGDEF"/>
    <property type="match status" value="1"/>
</dbReference>
<accession>A0A5B0DUM9</accession>
<dbReference type="Pfam" id="PF00072">
    <property type="entry name" value="Response_reg"/>
    <property type="match status" value="1"/>
</dbReference>
<comment type="caution">
    <text evidence="7">The sequence shown here is derived from an EMBL/GenBank/DDBJ whole genome shotgun (WGS) entry which is preliminary data.</text>
</comment>
<dbReference type="PROSITE" id="PS50883">
    <property type="entry name" value="EAL"/>
    <property type="match status" value="1"/>
</dbReference>
<dbReference type="InterPro" id="IPR052155">
    <property type="entry name" value="Biofilm_reg_signaling"/>
</dbReference>
<reference evidence="7 8" key="1">
    <citation type="submission" date="2019-08" db="EMBL/GenBank/DDBJ databases">
        <title>Aureimonas fodiniaquatilis sp. nov., isolated from a coal mine wastewater.</title>
        <authorList>
            <person name="Kim W."/>
        </authorList>
    </citation>
    <scope>NUCLEOTIDE SEQUENCE [LARGE SCALE GENOMIC DNA]</scope>
    <source>
        <strain evidence="7 8">CAU 1482</strain>
    </source>
</reference>
<dbReference type="SUPFAM" id="SSF52172">
    <property type="entry name" value="CheY-like"/>
    <property type="match status" value="1"/>
</dbReference>
<dbReference type="InterPro" id="IPR001789">
    <property type="entry name" value="Sig_transdc_resp-reg_receiver"/>
</dbReference>
<dbReference type="InterPro" id="IPR013656">
    <property type="entry name" value="PAS_4"/>
</dbReference>
<dbReference type="InterPro" id="IPR001633">
    <property type="entry name" value="EAL_dom"/>
</dbReference>
<dbReference type="GO" id="GO:0000160">
    <property type="term" value="P:phosphorelay signal transduction system"/>
    <property type="evidence" value="ECO:0007669"/>
    <property type="project" value="InterPro"/>
</dbReference>
<feature type="domain" description="EAL" evidence="5">
    <location>
        <begin position="455"/>
        <end position="709"/>
    </location>
</feature>
<evidence type="ECO:0000259" key="6">
    <source>
        <dbReference type="PROSITE" id="PS50887"/>
    </source>
</evidence>
<feature type="domain" description="PAC" evidence="4">
    <location>
        <begin position="229"/>
        <end position="281"/>
    </location>
</feature>
<dbReference type="InterPro" id="IPR035919">
    <property type="entry name" value="EAL_sf"/>
</dbReference>
<dbReference type="Pfam" id="PF00990">
    <property type="entry name" value="GGDEF"/>
    <property type="match status" value="1"/>
</dbReference>
<evidence type="ECO:0000259" key="4">
    <source>
        <dbReference type="PROSITE" id="PS50113"/>
    </source>
</evidence>
<dbReference type="SUPFAM" id="SSF55785">
    <property type="entry name" value="PYP-like sensor domain (PAS domain)"/>
    <property type="match status" value="1"/>
</dbReference>
<dbReference type="PROSITE" id="PS50113">
    <property type="entry name" value="PAC"/>
    <property type="match status" value="1"/>
</dbReference>
<dbReference type="AlphaFoldDB" id="A0A5B0DUM9"/>
<dbReference type="CDD" id="cd01949">
    <property type="entry name" value="GGDEF"/>
    <property type="match status" value="1"/>
</dbReference>
<dbReference type="Proteomes" id="UP000324738">
    <property type="component" value="Unassembled WGS sequence"/>
</dbReference>
<dbReference type="Gene3D" id="3.40.50.2300">
    <property type="match status" value="1"/>
</dbReference>
<dbReference type="Gene3D" id="3.30.450.20">
    <property type="entry name" value="PAS domain"/>
    <property type="match status" value="1"/>
</dbReference>
<dbReference type="InterPro" id="IPR035965">
    <property type="entry name" value="PAS-like_dom_sf"/>
</dbReference>
<protein>
    <submittedName>
        <fullName evidence="7">EAL domain-containing protein</fullName>
    </submittedName>
</protein>
<dbReference type="NCBIfam" id="TIGR00254">
    <property type="entry name" value="GGDEF"/>
    <property type="match status" value="1"/>
</dbReference>
<dbReference type="Gene3D" id="3.30.70.270">
    <property type="match status" value="1"/>
</dbReference>
<dbReference type="InterPro" id="IPR000014">
    <property type="entry name" value="PAS"/>
</dbReference>
<feature type="domain" description="Response regulatory" evidence="2">
    <location>
        <begin position="3"/>
        <end position="121"/>
    </location>
</feature>
<dbReference type="SUPFAM" id="SSF55073">
    <property type="entry name" value="Nucleotide cyclase"/>
    <property type="match status" value="1"/>
</dbReference>
<organism evidence="7 8">
    <name type="scientific">Aureimonas fodinaquatilis</name>
    <dbReference type="NCBI Taxonomy" id="2565783"/>
    <lineage>
        <taxon>Bacteria</taxon>
        <taxon>Pseudomonadati</taxon>
        <taxon>Pseudomonadota</taxon>
        <taxon>Alphaproteobacteria</taxon>
        <taxon>Hyphomicrobiales</taxon>
        <taxon>Aurantimonadaceae</taxon>
        <taxon>Aureimonas</taxon>
    </lineage>
</organism>
<evidence type="ECO:0000259" key="5">
    <source>
        <dbReference type="PROSITE" id="PS50883"/>
    </source>
</evidence>
<dbReference type="SMART" id="SM00052">
    <property type="entry name" value="EAL"/>
    <property type="match status" value="1"/>
</dbReference>
<dbReference type="NCBIfam" id="TIGR00229">
    <property type="entry name" value="sensory_box"/>
    <property type="match status" value="1"/>
</dbReference>
<gene>
    <name evidence="7" type="ORF">FPY71_08395</name>
</gene>
<evidence type="ECO:0000259" key="2">
    <source>
        <dbReference type="PROSITE" id="PS50110"/>
    </source>
</evidence>
<dbReference type="SMART" id="SM00091">
    <property type="entry name" value="PAS"/>
    <property type="match status" value="2"/>
</dbReference>
<dbReference type="InterPro" id="IPR000700">
    <property type="entry name" value="PAS-assoc_C"/>
</dbReference>
<name>A0A5B0DUM9_9HYPH</name>
<dbReference type="SUPFAM" id="SSF141868">
    <property type="entry name" value="EAL domain-like"/>
    <property type="match status" value="1"/>
</dbReference>
<evidence type="ECO:0000256" key="1">
    <source>
        <dbReference type="PROSITE-ProRule" id="PRU00169"/>
    </source>
</evidence>
<keyword evidence="1" id="KW-0597">Phosphoprotein</keyword>
<dbReference type="InterPro" id="IPR029787">
    <property type="entry name" value="Nucleotide_cyclase"/>
</dbReference>
<feature type="domain" description="PAS" evidence="3">
    <location>
        <begin position="155"/>
        <end position="225"/>
    </location>
</feature>
<dbReference type="FunFam" id="3.20.20.450:FF:000001">
    <property type="entry name" value="Cyclic di-GMP phosphodiesterase yahA"/>
    <property type="match status" value="1"/>
</dbReference>
<feature type="modified residue" description="4-aspartylphosphate" evidence="1">
    <location>
        <position position="54"/>
    </location>
</feature>
<dbReference type="InterPro" id="IPR000160">
    <property type="entry name" value="GGDEF_dom"/>
</dbReference>
<dbReference type="PROSITE" id="PS50112">
    <property type="entry name" value="PAS"/>
    <property type="match status" value="1"/>
</dbReference>
<feature type="domain" description="GGDEF" evidence="6">
    <location>
        <begin position="313"/>
        <end position="446"/>
    </location>
</feature>
<dbReference type="Gene3D" id="3.20.20.450">
    <property type="entry name" value="EAL domain"/>
    <property type="match status" value="1"/>
</dbReference>
<sequence>MSLIVVVDDQGSNQRIYSRLSKLAGDDVNVKTFASPFRMLDWLEEGEPDLIITDYKMPGMDGAQLTRRLREMPNSADVPIIVLTAYEDLSFRLMALEAGATDFLQTPVNHEEFVSRARNFLRFRRQQQSVKLKAQALERRLLDSEYFRQIAVRDSREQLAQVIDTVPALISATDREERCVFVNAMFAVYAGRDPGACVGLPAASLLSGNDRERAEQAERSVLTRGLPQPPYEEVIRSPDGSERFFLTTKSPLLDTNAKVVGVLTSSLDISEQKMAHERLRELALHDGLTGLPNRTYLSNRLQTLLMQREVEGRFSALHLLDIDRFKTVNDTLGHYIGDQLLQIISQRLKLLVNETISLSRLGGDEFAFLQENISCVEDAETLARRIVDALAEPVDVARHRVNATASLGISLVGPHGNDVNEILKNADLAMYQAKSEGRNRYSIFTTSLQDRIKESSLLEAAIRDALSQQQFVLYYQPQVDIATQRISGVEALIRWMHPTRGLLPPSEFLSVAEETGLIAPISEWVLREACRQAQNWRQLGFEDLSMAVNLAPVQFNYDDVPALVATILAETGLPPANLELELTENTFFDPEQDQPGRMEQLQEMGVRMTLDDFGTGYSSLLRVKILPIDAIKIDRGFLTHIPSNDADAEIVKAIIRLAHGLKLQVVAEGVERQEQLEFLQQQGCEFAQGFFLGRPLAADDCLKALIANRREIADSLS</sequence>
<dbReference type="InterPro" id="IPR011006">
    <property type="entry name" value="CheY-like_superfamily"/>
</dbReference>
<dbReference type="EMBL" id="VTWH01000002">
    <property type="protein sequence ID" value="KAA0970517.1"/>
    <property type="molecule type" value="Genomic_DNA"/>
</dbReference>
<evidence type="ECO:0000313" key="8">
    <source>
        <dbReference type="Proteomes" id="UP000324738"/>
    </source>
</evidence>
<dbReference type="Pfam" id="PF08448">
    <property type="entry name" value="PAS_4"/>
    <property type="match status" value="1"/>
</dbReference>
<dbReference type="SMART" id="SM00448">
    <property type="entry name" value="REC"/>
    <property type="match status" value="1"/>
</dbReference>
<dbReference type="OrthoDB" id="9814202at2"/>
<evidence type="ECO:0000313" key="7">
    <source>
        <dbReference type="EMBL" id="KAA0970517.1"/>
    </source>
</evidence>
<proteinExistence type="predicted"/>